<feature type="compositionally biased region" description="Low complexity" evidence="1">
    <location>
        <begin position="696"/>
        <end position="712"/>
    </location>
</feature>
<reference evidence="2 3" key="1">
    <citation type="journal article" date="2018" name="Mycol. Prog.">
        <title>Coniella lustricola, a new species from submerged detritus.</title>
        <authorList>
            <person name="Raudabaugh D.B."/>
            <person name="Iturriaga T."/>
            <person name="Carver A."/>
            <person name="Mondo S."/>
            <person name="Pangilinan J."/>
            <person name="Lipzen A."/>
            <person name="He G."/>
            <person name="Amirebrahimi M."/>
            <person name="Grigoriev I.V."/>
            <person name="Miller A.N."/>
        </authorList>
    </citation>
    <scope>NUCLEOTIDE SEQUENCE [LARGE SCALE GENOMIC DNA]</scope>
    <source>
        <strain evidence="2 3">B22-T-1</strain>
    </source>
</reference>
<dbReference type="Pfam" id="PF12722">
    <property type="entry name" value="Hid1"/>
    <property type="match status" value="1"/>
</dbReference>
<gene>
    <name evidence="2" type="ORF">BD289DRAFT_373772</name>
</gene>
<feature type="region of interest" description="Disordered" evidence="1">
    <location>
        <begin position="576"/>
        <end position="716"/>
    </location>
</feature>
<name>A0A2T3A0M4_9PEZI</name>
<evidence type="ECO:0000313" key="2">
    <source>
        <dbReference type="EMBL" id="PSR80587.1"/>
    </source>
</evidence>
<dbReference type="PANTHER" id="PTHR21575">
    <property type="entry name" value="PROTEIN HID1"/>
    <property type="match status" value="1"/>
</dbReference>
<sequence>MGASDSKLVFKKGIFRLCGERNIPADDPYWTSFWELPESSEDVFSLFAPADIRRTRDTALENLETLILALTSRLFVLRHHPSFPDPEIAPDRDALNCIRVLTRIIPFLYEADNLQEWEQRFFWGMRRKRTREARIANEVLFDENEDEELVKPKPVDEWEEARPLAEELLDTLIDLLFFSDFTSAKQPHGKPKVTYVIWQSGVGCNQTSYTTKEFESNRVEVLRLLLALTGQGMYMSAAALPKYGTKALTYICTCSDKQVVLSVLCSLLNTTMKYNPASWRVPYNTLVFKDPKQILVTYALQFLLVTILYPIPETNGEAQKNWFRHFLGRIHRPQDFQFVVDGMTRILNQPLQANASYIPGTQPSIGFAPEMIMLFWEITQCNKRFRSFIVDTERAHDFIVLILFYALEYKNDASKQGVVRMCAFLLQTLSVEKNFGVNLNKGFEAQETLPPVIRIQGFRGSYADFLIQSIYNLITTSNGKLTAIYPALLAVINNVAYYLEGLSSTTSTKLMQLFNSMSSPSFLLVNETNHTLLRALLESMNSLLEHQFDKNPIFVISIMRNRKRFEALRNFTLESGQEEMERRNRRRKDVRASSDVESTRSSAESLRSPVGGHSRPSALSNVPEEDGTFTIGDEEDDSDDNDDDERPTPSQSDPSETPSRASSVVEDAVPTQLRGMSEKARGKMPAGIQNFSRQNSMSSLSGWSMSGQSHSGSSGGGGVFGAFEPTAHWIDSWLPELPLHTILATIQQVSSLFPPQALAASSISRSSTSSSTTTTAAQQAGAEPTTVASPEILHQLSAVRLAGVDTSPVRVHSFEWSPLALGWYESLIWSFIFSNEMQIAKGTAGIWNGTAIKLFRVQETAAEGPTLTSPRGAVDAVGSNIVSRIGAMNLRGGPGGQGGQSGGQGQQQQQPQSPL</sequence>
<dbReference type="InParanoid" id="A0A2T3A0M4"/>
<dbReference type="Proteomes" id="UP000241462">
    <property type="component" value="Unassembled WGS sequence"/>
</dbReference>
<dbReference type="AlphaFoldDB" id="A0A2T3A0M4"/>
<feature type="compositionally biased region" description="Polar residues" evidence="1">
    <location>
        <begin position="648"/>
        <end position="662"/>
    </location>
</feature>
<dbReference type="InterPro" id="IPR026705">
    <property type="entry name" value="Hid-1/Ecm30"/>
</dbReference>
<proteinExistence type="predicted"/>
<dbReference type="OrthoDB" id="432953at2759"/>
<evidence type="ECO:0000313" key="3">
    <source>
        <dbReference type="Proteomes" id="UP000241462"/>
    </source>
</evidence>
<feature type="compositionally biased region" description="Acidic residues" evidence="1">
    <location>
        <begin position="623"/>
        <end position="645"/>
    </location>
</feature>
<dbReference type="GO" id="GO:0016020">
    <property type="term" value="C:membrane"/>
    <property type="evidence" value="ECO:0007669"/>
    <property type="project" value="TreeGrafter"/>
</dbReference>
<dbReference type="GO" id="GO:0005797">
    <property type="term" value="C:Golgi medial cisterna"/>
    <property type="evidence" value="ECO:0007669"/>
    <property type="project" value="TreeGrafter"/>
</dbReference>
<feature type="region of interest" description="Disordered" evidence="1">
    <location>
        <begin position="888"/>
        <end position="915"/>
    </location>
</feature>
<feature type="compositionally biased region" description="Low complexity" evidence="1">
    <location>
        <begin position="906"/>
        <end position="915"/>
    </location>
</feature>
<dbReference type="STRING" id="2025994.A0A2T3A0M4"/>
<dbReference type="EMBL" id="KZ678525">
    <property type="protein sequence ID" value="PSR80587.1"/>
    <property type="molecule type" value="Genomic_DNA"/>
</dbReference>
<dbReference type="GO" id="GO:0000138">
    <property type="term" value="C:Golgi trans cisterna"/>
    <property type="evidence" value="ECO:0007669"/>
    <property type="project" value="TreeGrafter"/>
</dbReference>
<keyword evidence="3" id="KW-1185">Reference proteome</keyword>
<accession>A0A2T3A0M4</accession>
<organism evidence="2 3">
    <name type="scientific">Coniella lustricola</name>
    <dbReference type="NCBI Taxonomy" id="2025994"/>
    <lineage>
        <taxon>Eukaryota</taxon>
        <taxon>Fungi</taxon>
        <taxon>Dikarya</taxon>
        <taxon>Ascomycota</taxon>
        <taxon>Pezizomycotina</taxon>
        <taxon>Sordariomycetes</taxon>
        <taxon>Sordariomycetidae</taxon>
        <taxon>Diaporthales</taxon>
        <taxon>Schizoparmaceae</taxon>
        <taxon>Coniella</taxon>
    </lineage>
</organism>
<evidence type="ECO:0000256" key="1">
    <source>
        <dbReference type="SAM" id="MobiDB-lite"/>
    </source>
</evidence>
<protein>
    <submittedName>
        <fullName evidence="2">High-temperature-induced dauer-formation protein-domain-containing protein</fullName>
    </submittedName>
</protein>
<feature type="compositionally biased region" description="Gly residues" evidence="1">
    <location>
        <begin position="892"/>
        <end position="905"/>
    </location>
</feature>
<feature type="region of interest" description="Disordered" evidence="1">
    <location>
        <begin position="764"/>
        <end position="785"/>
    </location>
</feature>
<dbReference type="PANTHER" id="PTHR21575:SF12">
    <property type="entry name" value="PROTEIN HID1"/>
    <property type="match status" value="1"/>
</dbReference>